<proteinExistence type="predicted"/>
<dbReference type="GO" id="GO:0003676">
    <property type="term" value="F:nucleic acid binding"/>
    <property type="evidence" value="ECO:0007669"/>
    <property type="project" value="InterPro"/>
</dbReference>
<sequence length="387" mass="43611">MLLSARCERVATSFNRTVSGDTFPTLISLDKPRDVKRPKTICAPDGHQLKKRTKTSKKIGKLICEDRRLSIGGLAEITGIDKECSLNSPRQKKGQDEQIQIHWVLEGQTVNQQYYIEVLTALCEGVRRRRPELWRTKSFKAHQYNAPAHSALSVKAFFCKIPECEQGNTLFGPSKKWKTTSIYCTEGRAVGKKSKKPSWDVIKETVRQYGTSKSTVSLTLKRNGLKYRKRRKCPKYTQGQLLRIPRCCRQLRRVYFADGNSIILDDEKYFTLANSEMKGNYGFYTNNLEECPDNVKFKTKAKFADKILVWCAISNRGISRPFVGRVRGEALNSQGQIFYTVDIGMKKQNDVDGTNTAGSGRIDGNSAGSVRIEIGAGLQSLTNSIAQ</sequence>
<comment type="caution">
    <text evidence="1">The sequence shown here is derived from an EMBL/GenBank/DDBJ whole genome shotgun (WGS) entry which is preliminary data.</text>
</comment>
<accession>A0AAV8YPE2</accession>
<dbReference type="AlphaFoldDB" id="A0AAV8YPE2"/>
<organism evidence="1 2">
    <name type="scientific">Aromia moschata</name>
    <dbReference type="NCBI Taxonomy" id="1265417"/>
    <lineage>
        <taxon>Eukaryota</taxon>
        <taxon>Metazoa</taxon>
        <taxon>Ecdysozoa</taxon>
        <taxon>Arthropoda</taxon>
        <taxon>Hexapoda</taxon>
        <taxon>Insecta</taxon>
        <taxon>Pterygota</taxon>
        <taxon>Neoptera</taxon>
        <taxon>Endopterygota</taxon>
        <taxon>Coleoptera</taxon>
        <taxon>Polyphaga</taxon>
        <taxon>Cucujiformia</taxon>
        <taxon>Chrysomeloidea</taxon>
        <taxon>Cerambycidae</taxon>
        <taxon>Cerambycinae</taxon>
        <taxon>Callichromatini</taxon>
        <taxon>Aromia</taxon>
    </lineage>
</organism>
<name>A0AAV8YPE2_9CUCU</name>
<keyword evidence="2" id="KW-1185">Reference proteome</keyword>
<reference evidence="1" key="1">
    <citation type="journal article" date="2023" name="Insect Mol. Biol.">
        <title>Genome sequencing provides insights into the evolution of gene families encoding plant cell wall-degrading enzymes in longhorned beetles.</title>
        <authorList>
            <person name="Shin N.R."/>
            <person name="Okamura Y."/>
            <person name="Kirsch R."/>
            <person name="Pauchet Y."/>
        </authorList>
    </citation>
    <scope>NUCLEOTIDE SEQUENCE</scope>
    <source>
        <strain evidence="1">AMC_N1</strain>
    </source>
</reference>
<dbReference type="EMBL" id="JAPWTK010000066">
    <property type="protein sequence ID" value="KAJ8952585.1"/>
    <property type="molecule type" value="Genomic_DNA"/>
</dbReference>
<protein>
    <recommendedName>
        <fullName evidence="3">Transposase</fullName>
    </recommendedName>
</protein>
<dbReference type="InterPro" id="IPR036397">
    <property type="entry name" value="RNaseH_sf"/>
</dbReference>
<evidence type="ECO:0000313" key="1">
    <source>
        <dbReference type="EMBL" id="KAJ8952585.1"/>
    </source>
</evidence>
<gene>
    <name evidence="1" type="ORF">NQ318_004132</name>
</gene>
<evidence type="ECO:0008006" key="3">
    <source>
        <dbReference type="Google" id="ProtNLM"/>
    </source>
</evidence>
<evidence type="ECO:0000313" key="2">
    <source>
        <dbReference type="Proteomes" id="UP001162162"/>
    </source>
</evidence>
<dbReference type="Gene3D" id="3.30.420.10">
    <property type="entry name" value="Ribonuclease H-like superfamily/Ribonuclease H"/>
    <property type="match status" value="2"/>
</dbReference>
<dbReference type="Proteomes" id="UP001162162">
    <property type="component" value="Unassembled WGS sequence"/>
</dbReference>